<keyword evidence="1" id="KW-1133">Transmembrane helix</keyword>
<evidence type="ECO:0000313" key="3">
    <source>
        <dbReference type="RefSeq" id="XP_052112836.1"/>
    </source>
</evidence>
<reference evidence="3 4" key="2">
    <citation type="submission" date="2025-04" db="UniProtKB">
        <authorList>
            <consortium name="RefSeq"/>
        </authorList>
    </citation>
    <scope>IDENTIFICATION</scope>
    <source>
        <tissue evidence="3 4">Whole plant</tissue>
    </source>
</reference>
<dbReference type="Proteomes" id="UP000515211">
    <property type="component" value="Chromosome 2"/>
</dbReference>
<evidence type="ECO:0000256" key="1">
    <source>
        <dbReference type="SAM" id="Phobius"/>
    </source>
</evidence>
<dbReference type="RefSeq" id="XP_052112840.1">
    <property type="nucleotide sequence ID" value="XM_052256880.1"/>
</dbReference>
<evidence type="ECO:0000313" key="2">
    <source>
        <dbReference type="Proteomes" id="UP000515211"/>
    </source>
</evidence>
<name>A0A9C6TF58_ARADU</name>
<dbReference type="GeneID" id="127744722"/>
<dbReference type="RefSeq" id="XP_052112836.1">
    <property type="nucleotide sequence ID" value="XM_052256876.1"/>
</dbReference>
<evidence type="ECO:0000313" key="4">
    <source>
        <dbReference type="RefSeq" id="XP_052112837.1"/>
    </source>
</evidence>
<sequence length="113" mass="11822">MGLAGTVPQFSHSFRSCPILVNIVVIVLAASAVAGKTLPPPLSPKIATESSVLLRVAVVLVTDCGVGVAETATSAAATWFPPRRWLGAEIAVVGDFGLRKKVLVTRLGYNFAY</sequence>
<accession>A0A9C6TF58</accession>
<feature type="transmembrane region" description="Helical" evidence="1">
    <location>
        <begin position="12"/>
        <end position="35"/>
    </location>
</feature>
<dbReference type="RefSeq" id="XP_052112839.1">
    <property type="nucleotide sequence ID" value="XM_052256879.1"/>
</dbReference>
<proteinExistence type="predicted"/>
<dbReference type="KEGG" id="adu:127744722"/>
<gene>
    <name evidence="3 4 5 6 7" type="primary">LOC127744722</name>
</gene>
<evidence type="ECO:0000313" key="7">
    <source>
        <dbReference type="RefSeq" id="XP_052112840.1"/>
    </source>
</evidence>
<reference evidence="2" key="1">
    <citation type="journal article" date="2016" name="Nat. Genet.">
        <title>The genome sequences of Arachis duranensis and Arachis ipaensis, the diploid ancestors of cultivated peanut.</title>
        <authorList>
            <person name="Bertioli D.J."/>
            <person name="Cannon S.B."/>
            <person name="Froenicke L."/>
            <person name="Huang G."/>
            <person name="Farmer A.D."/>
            <person name="Cannon E.K."/>
            <person name="Liu X."/>
            <person name="Gao D."/>
            <person name="Clevenger J."/>
            <person name="Dash S."/>
            <person name="Ren L."/>
            <person name="Moretzsohn M.C."/>
            <person name="Shirasawa K."/>
            <person name="Huang W."/>
            <person name="Vidigal B."/>
            <person name="Abernathy B."/>
            <person name="Chu Y."/>
            <person name="Niederhuth C.E."/>
            <person name="Umale P."/>
            <person name="Araujo A.C."/>
            <person name="Kozik A."/>
            <person name="Kim K.D."/>
            <person name="Burow M.D."/>
            <person name="Varshney R.K."/>
            <person name="Wang X."/>
            <person name="Zhang X."/>
            <person name="Barkley N."/>
            <person name="Guimaraes P.M."/>
            <person name="Isobe S."/>
            <person name="Guo B."/>
            <person name="Liao B."/>
            <person name="Stalker H.T."/>
            <person name="Schmitz R.J."/>
            <person name="Scheffler B.E."/>
            <person name="Leal-Bertioli S.C."/>
            <person name="Xun X."/>
            <person name="Jackson S.A."/>
            <person name="Michelmore R."/>
            <person name="Ozias-Akins P."/>
        </authorList>
    </citation>
    <scope>NUCLEOTIDE SEQUENCE [LARGE SCALE GENOMIC DNA]</scope>
    <source>
        <strain evidence="2">cv. V14167</strain>
    </source>
</reference>
<evidence type="ECO:0000313" key="6">
    <source>
        <dbReference type="RefSeq" id="XP_052112839.1"/>
    </source>
</evidence>
<organism evidence="2 7">
    <name type="scientific">Arachis duranensis</name>
    <name type="common">Wild peanut</name>
    <dbReference type="NCBI Taxonomy" id="130453"/>
    <lineage>
        <taxon>Eukaryota</taxon>
        <taxon>Viridiplantae</taxon>
        <taxon>Streptophyta</taxon>
        <taxon>Embryophyta</taxon>
        <taxon>Tracheophyta</taxon>
        <taxon>Spermatophyta</taxon>
        <taxon>Magnoliopsida</taxon>
        <taxon>eudicotyledons</taxon>
        <taxon>Gunneridae</taxon>
        <taxon>Pentapetalae</taxon>
        <taxon>rosids</taxon>
        <taxon>fabids</taxon>
        <taxon>Fabales</taxon>
        <taxon>Fabaceae</taxon>
        <taxon>Papilionoideae</taxon>
        <taxon>50 kb inversion clade</taxon>
        <taxon>dalbergioids sensu lato</taxon>
        <taxon>Dalbergieae</taxon>
        <taxon>Pterocarpus clade</taxon>
        <taxon>Arachis</taxon>
    </lineage>
</organism>
<dbReference type="RefSeq" id="XP_052112837.1">
    <property type="nucleotide sequence ID" value="XM_052256877.1"/>
</dbReference>
<dbReference type="RefSeq" id="XP_052112838.1">
    <property type="nucleotide sequence ID" value="XM_052256878.1"/>
</dbReference>
<keyword evidence="2" id="KW-1185">Reference proteome</keyword>
<protein>
    <submittedName>
        <fullName evidence="3 4">Uncharacterized protein LOC127744722 isoform X1</fullName>
    </submittedName>
</protein>
<keyword evidence="1" id="KW-0812">Transmembrane</keyword>
<evidence type="ECO:0000313" key="5">
    <source>
        <dbReference type="RefSeq" id="XP_052112838.1"/>
    </source>
</evidence>
<dbReference type="AlphaFoldDB" id="A0A9C6TF58"/>
<keyword evidence="1" id="KW-0472">Membrane</keyword>